<accession>A0ABV2TBR9</accession>
<dbReference type="EMBL" id="JBEXAC010000002">
    <property type="protein sequence ID" value="MET7000483.1"/>
    <property type="molecule type" value="Genomic_DNA"/>
</dbReference>
<sequence length="172" mass="18832">MIIATNSARLINTTEDISGKLKSLSANQTTEFLAFKPTTVCRVSGYLTLEINGLVYMYEDNMTFNLDLGITIPGSTTYTYPIILDRVLMQGTTNFTAKVNIPLITSPTSDDRYVYATSHVGNFTAVQKTLGVIFVDADQVVTMGFSYNIPGVPATPTSSVIVYNVIAEYKEN</sequence>
<organism evidence="1 2">
    <name type="scientific">Chitinophaga defluvii</name>
    <dbReference type="NCBI Taxonomy" id="3163343"/>
    <lineage>
        <taxon>Bacteria</taxon>
        <taxon>Pseudomonadati</taxon>
        <taxon>Bacteroidota</taxon>
        <taxon>Chitinophagia</taxon>
        <taxon>Chitinophagales</taxon>
        <taxon>Chitinophagaceae</taxon>
        <taxon>Chitinophaga</taxon>
    </lineage>
</organism>
<comment type="caution">
    <text evidence="1">The sequence shown here is derived from an EMBL/GenBank/DDBJ whole genome shotgun (WGS) entry which is preliminary data.</text>
</comment>
<evidence type="ECO:0000313" key="2">
    <source>
        <dbReference type="Proteomes" id="UP001549749"/>
    </source>
</evidence>
<dbReference type="RefSeq" id="WP_354663042.1">
    <property type="nucleotide sequence ID" value="NZ_JBEXAC010000002.1"/>
</dbReference>
<keyword evidence="2" id="KW-1185">Reference proteome</keyword>
<dbReference type="Proteomes" id="UP001549749">
    <property type="component" value="Unassembled WGS sequence"/>
</dbReference>
<protein>
    <submittedName>
        <fullName evidence="1">Uncharacterized protein</fullName>
    </submittedName>
</protein>
<reference evidence="1 2" key="1">
    <citation type="submission" date="2024-06" db="EMBL/GenBank/DDBJ databases">
        <title>Chitinophaga defluvii sp. nov., isolated from municipal sewage.</title>
        <authorList>
            <person name="Zhang L."/>
        </authorList>
    </citation>
    <scope>NUCLEOTIDE SEQUENCE [LARGE SCALE GENOMIC DNA]</scope>
    <source>
        <strain evidence="1 2">H8</strain>
    </source>
</reference>
<gene>
    <name evidence="1" type="ORF">ABR189_24035</name>
</gene>
<proteinExistence type="predicted"/>
<name>A0ABV2TBR9_9BACT</name>
<evidence type="ECO:0000313" key="1">
    <source>
        <dbReference type="EMBL" id="MET7000483.1"/>
    </source>
</evidence>